<dbReference type="InterPro" id="IPR038003">
    <property type="entry name" value="A2-macroglobuin_RAP"/>
</dbReference>
<reference evidence="3 4" key="2">
    <citation type="submission" date="2018-11" db="EMBL/GenBank/DDBJ databases">
        <authorList>
            <consortium name="Pathogen Informatics"/>
        </authorList>
    </citation>
    <scope>NUCLEOTIDE SEQUENCE [LARGE SCALE GENOMIC DNA]</scope>
</reference>
<dbReference type="GO" id="GO:0048019">
    <property type="term" value="F:receptor antagonist activity"/>
    <property type="evidence" value="ECO:0007669"/>
    <property type="project" value="InterPro"/>
</dbReference>
<dbReference type="GO" id="GO:0012505">
    <property type="term" value="C:endomembrane system"/>
    <property type="evidence" value="ECO:0007669"/>
    <property type="project" value="TreeGrafter"/>
</dbReference>
<keyword evidence="4" id="KW-1185">Reference proteome</keyword>
<evidence type="ECO:0000313" key="5">
    <source>
        <dbReference type="WBParaSite" id="SBAD_0001283501-mRNA-1"/>
    </source>
</evidence>
<dbReference type="Proteomes" id="UP000270296">
    <property type="component" value="Unassembled WGS sequence"/>
</dbReference>
<protein>
    <submittedName>
        <fullName evidence="5">Alpha-2-MRAP_N domain-containing protein</fullName>
    </submittedName>
</protein>
<evidence type="ECO:0000313" key="3">
    <source>
        <dbReference type="EMBL" id="VDP48255.1"/>
    </source>
</evidence>
<feature type="signal peptide" evidence="1">
    <location>
        <begin position="1"/>
        <end position="18"/>
    </location>
</feature>
<feature type="chain" id="PRO_5043140494" evidence="1">
    <location>
        <begin position="19"/>
        <end position="179"/>
    </location>
</feature>
<name>A0A183J979_9BILA</name>
<dbReference type="EMBL" id="UZAM01017768">
    <property type="protein sequence ID" value="VDP48255.1"/>
    <property type="molecule type" value="Genomic_DNA"/>
</dbReference>
<keyword evidence="1" id="KW-0732">Signal</keyword>
<dbReference type="SUPFAM" id="SSF47045">
    <property type="entry name" value="RAP domain-like"/>
    <property type="match status" value="1"/>
</dbReference>
<feature type="domain" description="Alpha-2-macroglobulin receptor-associated protein" evidence="2">
    <location>
        <begin position="26"/>
        <end position="111"/>
    </location>
</feature>
<sequence length="179" mass="21056">MRIDWVCIFLVSCVLTCCCHMYSEEYNQGQKTGEGPFRAKMFNFIWEKASRRLNPDQKQTFLSRLVDLDKEFIKSKHRTMLAKDGSSLFTKSIDDKVTGLLTEYHLEKVLDSIRVMKDTDRDRAGLTAKKQTRSNAFQPKDKKLKILWKQVQQLGLDKEESLRRNFIKVDHEVQTYRGK</sequence>
<dbReference type="InterPro" id="IPR036744">
    <property type="entry name" value="RAP_sf"/>
</dbReference>
<dbReference type="GO" id="GO:0048259">
    <property type="term" value="P:regulation of receptor-mediated endocytosis"/>
    <property type="evidence" value="ECO:0007669"/>
    <property type="project" value="TreeGrafter"/>
</dbReference>
<dbReference type="Gene3D" id="1.20.81.10">
    <property type="entry name" value="RAP domain"/>
    <property type="match status" value="1"/>
</dbReference>
<evidence type="ECO:0000259" key="2">
    <source>
        <dbReference type="Pfam" id="PF06400"/>
    </source>
</evidence>
<dbReference type="PANTHER" id="PTHR16560">
    <property type="entry name" value="ALPHA-2-MACROGLOBULIN RECEPTOR-ASSOCIATED PROTEIN"/>
    <property type="match status" value="1"/>
</dbReference>
<dbReference type="AlphaFoldDB" id="A0A183J979"/>
<dbReference type="GO" id="GO:0050750">
    <property type="term" value="F:low-density lipoprotein particle receptor binding"/>
    <property type="evidence" value="ECO:0007669"/>
    <property type="project" value="InterPro"/>
</dbReference>
<proteinExistence type="predicted"/>
<gene>
    <name evidence="3" type="ORF">SBAD_LOCUS12427</name>
</gene>
<evidence type="ECO:0000313" key="4">
    <source>
        <dbReference type="Proteomes" id="UP000270296"/>
    </source>
</evidence>
<evidence type="ECO:0000256" key="1">
    <source>
        <dbReference type="SAM" id="SignalP"/>
    </source>
</evidence>
<accession>A0A183J979</accession>
<reference evidence="5" key="1">
    <citation type="submission" date="2016-06" db="UniProtKB">
        <authorList>
            <consortium name="WormBaseParasite"/>
        </authorList>
    </citation>
    <scope>IDENTIFICATION</scope>
</reference>
<dbReference type="WBParaSite" id="SBAD_0001283501-mRNA-1">
    <property type="protein sequence ID" value="SBAD_0001283501-mRNA-1"/>
    <property type="gene ID" value="SBAD_0001283501"/>
</dbReference>
<dbReference type="Pfam" id="PF06400">
    <property type="entry name" value="Alpha-2-MRAP_N"/>
    <property type="match status" value="1"/>
</dbReference>
<dbReference type="InterPro" id="IPR009066">
    <property type="entry name" value="MG_RAP_rcpt_1"/>
</dbReference>
<dbReference type="PANTHER" id="PTHR16560:SF2">
    <property type="entry name" value="ALPHA-2-MACROGLOBULIN RECEPTOR-ASSOCIATED PROTEIN"/>
    <property type="match status" value="1"/>
</dbReference>
<organism evidence="5">
    <name type="scientific">Soboliphyme baturini</name>
    <dbReference type="NCBI Taxonomy" id="241478"/>
    <lineage>
        <taxon>Eukaryota</taxon>
        <taxon>Metazoa</taxon>
        <taxon>Ecdysozoa</taxon>
        <taxon>Nematoda</taxon>
        <taxon>Enoplea</taxon>
        <taxon>Dorylaimia</taxon>
        <taxon>Dioctophymatida</taxon>
        <taxon>Dioctophymatoidea</taxon>
        <taxon>Soboliphymatidae</taxon>
        <taxon>Soboliphyme</taxon>
    </lineage>
</organism>